<evidence type="ECO:0000313" key="2">
    <source>
        <dbReference type="EMBL" id="KKA22136.1"/>
    </source>
</evidence>
<keyword evidence="3" id="KW-1185">Reference proteome</keyword>
<gene>
    <name evidence="2" type="ORF">T310_3820</name>
</gene>
<keyword evidence="1" id="KW-0472">Membrane</keyword>
<reference evidence="2 3" key="1">
    <citation type="submission" date="2015-04" db="EMBL/GenBank/DDBJ databases">
        <authorList>
            <person name="Heijne W.H."/>
            <person name="Fedorova N.D."/>
            <person name="Nierman W.C."/>
            <person name="Vollebregt A.W."/>
            <person name="Zhao Z."/>
            <person name="Wu L."/>
            <person name="Kumar M."/>
            <person name="Stam H."/>
            <person name="van den Berg M.A."/>
            <person name="Pel H.J."/>
        </authorList>
    </citation>
    <scope>NUCLEOTIDE SEQUENCE [LARGE SCALE GENOMIC DNA]</scope>
    <source>
        <strain evidence="2 3">CBS 393.64</strain>
    </source>
</reference>
<evidence type="ECO:0000256" key="1">
    <source>
        <dbReference type="SAM" id="Phobius"/>
    </source>
</evidence>
<name>A0A0F4YWD7_RASE3</name>
<evidence type="ECO:0000313" key="3">
    <source>
        <dbReference type="Proteomes" id="UP000053958"/>
    </source>
</evidence>
<dbReference type="AlphaFoldDB" id="A0A0F4YWD7"/>
<dbReference type="RefSeq" id="XP_013328748.1">
    <property type="nucleotide sequence ID" value="XM_013473294.1"/>
</dbReference>
<dbReference type="EMBL" id="LASV01000156">
    <property type="protein sequence ID" value="KKA22136.1"/>
    <property type="molecule type" value="Genomic_DNA"/>
</dbReference>
<organism evidence="2 3">
    <name type="scientific">Rasamsonia emersonii (strain ATCC 16479 / CBS 393.64 / IMI 116815)</name>
    <dbReference type="NCBI Taxonomy" id="1408163"/>
    <lineage>
        <taxon>Eukaryota</taxon>
        <taxon>Fungi</taxon>
        <taxon>Dikarya</taxon>
        <taxon>Ascomycota</taxon>
        <taxon>Pezizomycotina</taxon>
        <taxon>Eurotiomycetes</taxon>
        <taxon>Eurotiomycetidae</taxon>
        <taxon>Eurotiales</taxon>
        <taxon>Trichocomaceae</taxon>
        <taxon>Rasamsonia</taxon>
    </lineage>
</organism>
<comment type="caution">
    <text evidence="2">The sequence shown here is derived from an EMBL/GenBank/DDBJ whole genome shotgun (WGS) entry which is preliminary data.</text>
</comment>
<accession>A0A0F4YWD7</accession>
<sequence>MQVASMKDPVIWSEAIKYTLFLPTILLFMFVPAKIFIVLSLLHLFGMAIEKMQDHPLDGHSYCGWQQHLSNGHPAGLVQNHILETDEISLQGSDGFAVCHLPCLHGVDAQHEDWDQIGSGGLDERWPMANFNLVYRRFCWNQVIKCLAKSGIKIMLSAKRSNIPSKLPTDVPYFLYAF</sequence>
<protein>
    <submittedName>
        <fullName evidence="2">Uncharacterized protein</fullName>
    </submittedName>
</protein>
<dbReference type="GeneID" id="25316169"/>
<dbReference type="Proteomes" id="UP000053958">
    <property type="component" value="Unassembled WGS sequence"/>
</dbReference>
<keyword evidence="1" id="KW-1133">Transmembrane helix</keyword>
<feature type="transmembrane region" description="Helical" evidence="1">
    <location>
        <begin position="20"/>
        <end position="45"/>
    </location>
</feature>
<proteinExistence type="predicted"/>
<keyword evidence="1" id="KW-0812">Transmembrane</keyword>